<dbReference type="GO" id="GO:0005829">
    <property type="term" value="C:cytosol"/>
    <property type="evidence" value="ECO:0007669"/>
    <property type="project" value="TreeGrafter"/>
</dbReference>
<dbReference type="PANTHER" id="PTHR31760:SF0">
    <property type="entry name" value="S-ADENOSYL-L-METHIONINE-DEPENDENT METHYLTRANSFERASES SUPERFAMILY PROTEIN"/>
    <property type="match status" value="1"/>
</dbReference>
<keyword evidence="4 6" id="KW-0808">Transferase</keyword>
<comment type="caution">
    <text evidence="6">Lacks conserved residue(s) required for the propagation of feature annotation.</text>
</comment>
<feature type="binding site" evidence="6">
    <location>
        <begin position="133"/>
        <end position="134"/>
    </location>
    <ligand>
        <name>S-adenosyl-L-methionine</name>
        <dbReference type="ChEBI" id="CHEBI:59789"/>
    </ligand>
</feature>
<dbReference type="PIRSF" id="PIRSF003078">
    <property type="entry name" value="GidB"/>
    <property type="match status" value="1"/>
</dbReference>
<dbReference type="HAMAP" id="MF_00074">
    <property type="entry name" value="16SrRNA_methyltr_G"/>
    <property type="match status" value="1"/>
</dbReference>
<evidence type="ECO:0000256" key="6">
    <source>
        <dbReference type="HAMAP-Rule" id="MF_00074"/>
    </source>
</evidence>
<dbReference type="SUPFAM" id="SSF53335">
    <property type="entry name" value="S-adenosyl-L-methionine-dependent methyltransferases"/>
    <property type="match status" value="1"/>
</dbReference>
<keyword evidence="3 6" id="KW-0489">Methyltransferase</keyword>
<keyword evidence="5 6" id="KW-0949">S-adenosyl-L-methionine</keyword>
<dbReference type="GO" id="GO:0070043">
    <property type="term" value="F:rRNA (guanine-N7-)-methyltransferase activity"/>
    <property type="evidence" value="ECO:0007669"/>
    <property type="project" value="UniProtKB-UniRule"/>
</dbReference>
<dbReference type="Pfam" id="PF02527">
    <property type="entry name" value="GidB"/>
    <property type="match status" value="1"/>
</dbReference>
<proteinExistence type="inferred from homology"/>
<evidence type="ECO:0000313" key="7">
    <source>
        <dbReference type="EMBL" id="CRZ35695.1"/>
    </source>
</evidence>
<feature type="binding site" evidence="6">
    <location>
        <position position="87"/>
    </location>
    <ligand>
        <name>S-adenosyl-L-methionine</name>
        <dbReference type="ChEBI" id="CHEBI:59789"/>
    </ligand>
</feature>
<feature type="binding site" evidence="6">
    <location>
        <position position="152"/>
    </location>
    <ligand>
        <name>S-adenosyl-L-methionine</name>
        <dbReference type="ChEBI" id="CHEBI:59789"/>
    </ligand>
</feature>
<accession>A0A0H5SKQ4</accession>
<dbReference type="CDD" id="cd02440">
    <property type="entry name" value="AdoMet_MTases"/>
    <property type="match status" value="1"/>
</dbReference>
<dbReference type="EC" id="2.1.1.-" evidence="6"/>
<dbReference type="FunFam" id="3.40.50.150:FF:000041">
    <property type="entry name" value="Ribosomal RNA small subunit methyltransferase G"/>
    <property type="match status" value="1"/>
</dbReference>
<evidence type="ECO:0000256" key="1">
    <source>
        <dbReference type="ARBA" id="ARBA00022490"/>
    </source>
</evidence>
<gene>
    <name evidence="6 7" type="primary">rsmG</name>
    <name evidence="7" type="ORF">HHT355_2511</name>
</gene>
<evidence type="ECO:0000256" key="4">
    <source>
        <dbReference type="ARBA" id="ARBA00022679"/>
    </source>
</evidence>
<organism evidence="7 8">
    <name type="scientific">Herbinix hemicellulosilytica</name>
    <dbReference type="NCBI Taxonomy" id="1564487"/>
    <lineage>
        <taxon>Bacteria</taxon>
        <taxon>Bacillati</taxon>
        <taxon>Bacillota</taxon>
        <taxon>Clostridia</taxon>
        <taxon>Lachnospirales</taxon>
        <taxon>Lachnospiraceae</taxon>
        <taxon>Herbinix</taxon>
    </lineage>
</organism>
<sequence length="242" mass="27699">MDYNIGQGIINFKEGLKNLNIELDDYQIKQFMDYYQILIDWNKKMNLTSITELPEVIHKHFLDSLSIVNVYRPEDEKIIDVGTGAGFPGIPIKIAFPNTRVVLMDSLKKRISFLDEVIKNLNLYNIDAVHGRAEDLGRDQTFRETFDLCTSRAVAKLSVLTEYCLPFVKKGGYFIPYKSGNINDELQEAQNAIKTLGGSVRNHKEFTLPLTDIRRSLIMIEKIKETPKKYPRTAGKPAKEPL</sequence>
<dbReference type="InterPro" id="IPR029063">
    <property type="entry name" value="SAM-dependent_MTases_sf"/>
</dbReference>
<dbReference type="InterPro" id="IPR003682">
    <property type="entry name" value="rRNA_ssu_MeTfrase_G"/>
</dbReference>
<dbReference type="PANTHER" id="PTHR31760">
    <property type="entry name" value="S-ADENOSYL-L-METHIONINE-DEPENDENT METHYLTRANSFERASES SUPERFAMILY PROTEIN"/>
    <property type="match status" value="1"/>
</dbReference>
<keyword evidence="1 6" id="KW-0963">Cytoplasm</keyword>
<comment type="subcellular location">
    <subcellularLocation>
        <location evidence="6">Cytoplasm</location>
    </subcellularLocation>
</comment>
<dbReference type="NCBIfam" id="TIGR00138">
    <property type="entry name" value="rsmG_gidB"/>
    <property type="match status" value="1"/>
</dbReference>
<dbReference type="RefSeq" id="WP_103203767.1">
    <property type="nucleotide sequence ID" value="NZ_CVTD020000027.1"/>
</dbReference>
<evidence type="ECO:0000256" key="3">
    <source>
        <dbReference type="ARBA" id="ARBA00022603"/>
    </source>
</evidence>
<keyword evidence="8" id="KW-1185">Reference proteome</keyword>
<evidence type="ECO:0000256" key="2">
    <source>
        <dbReference type="ARBA" id="ARBA00022552"/>
    </source>
</evidence>
<evidence type="ECO:0000313" key="8">
    <source>
        <dbReference type="Proteomes" id="UP000236497"/>
    </source>
</evidence>
<comment type="function">
    <text evidence="6">Specifically methylates the N7 position of a guanine in 16S rRNA.</text>
</comment>
<keyword evidence="2 6" id="KW-0698">rRNA processing</keyword>
<dbReference type="AlphaFoldDB" id="A0A0H5SKQ4"/>
<name>A0A0H5SKQ4_HERHM</name>
<reference evidence="7 8" key="1">
    <citation type="submission" date="2015-06" db="EMBL/GenBank/DDBJ databases">
        <authorList>
            <person name="Wibberg Daniel"/>
        </authorList>
    </citation>
    <scope>NUCLEOTIDE SEQUENCE [LARGE SCALE GENOMIC DNA]</scope>
    <source>
        <strain evidence="7 8">T3/55T</strain>
    </source>
</reference>
<dbReference type="OrthoDB" id="9808773at2"/>
<dbReference type="Proteomes" id="UP000236497">
    <property type="component" value="Unassembled WGS sequence"/>
</dbReference>
<dbReference type="Gene3D" id="3.40.50.150">
    <property type="entry name" value="Vaccinia Virus protein VP39"/>
    <property type="match status" value="1"/>
</dbReference>
<dbReference type="EMBL" id="CVTD020000027">
    <property type="protein sequence ID" value="CRZ35695.1"/>
    <property type="molecule type" value="Genomic_DNA"/>
</dbReference>
<evidence type="ECO:0000256" key="5">
    <source>
        <dbReference type="ARBA" id="ARBA00022691"/>
    </source>
</evidence>
<protein>
    <recommendedName>
        <fullName evidence="6">Ribosomal RNA small subunit methyltransferase G</fullName>
        <ecNumber evidence="6">2.1.1.-</ecNumber>
    </recommendedName>
    <alternativeName>
        <fullName evidence="6">16S rRNA 7-methylguanosine methyltransferase</fullName>
        <shortName evidence="6">16S rRNA m7G methyltransferase</shortName>
    </alternativeName>
</protein>
<comment type="similarity">
    <text evidence="6">Belongs to the methyltransferase superfamily. RNA methyltransferase RsmG family.</text>
</comment>
<feature type="binding site" evidence="6">
    <location>
        <position position="82"/>
    </location>
    <ligand>
        <name>S-adenosyl-L-methionine</name>
        <dbReference type="ChEBI" id="CHEBI:59789"/>
    </ligand>
</feature>